<gene>
    <name evidence="2" type="ORF">H6A12_07340</name>
</gene>
<evidence type="ECO:0000313" key="2">
    <source>
        <dbReference type="EMBL" id="MBM6920963.1"/>
    </source>
</evidence>
<accession>A0A938X6R5</accession>
<dbReference type="EMBL" id="JACJKY010000009">
    <property type="protein sequence ID" value="MBM6920963.1"/>
    <property type="molecule type" value="Genomic_DNA"/>
</dbReference>
<evidence type="ECO:0000256" key="1">
    <source>
        <dbReference type="SAM" id="Phobius"/>
    </source>
</evidence>
<dbReference type="Proteomes" id="UP000774750">
    <property type="component" value="Unassembled WGS sequence"/>
</dbReference>
<dbReference type="AlphaFoldDB" id="A0A938X6R5"/>
<reference evidence="2" key="1">
    <citation type="submission" date="2020-08" db="EMBL/GenBank/DDBJ databases">
        <authorList>
            <person name="Cejkova D."/>
            <person name="Kubasova T."/>
            <person name="Jahodarova E."/>
            <person name="Rychlik I."/>
        </authorList>
    </citation>
    <scope>NUCLEOTIDE SEQUENCE</scope>
    <source>
        <strain evidence="2">An559</strain>
    </source>
</reference>
<sequence>MKKTKRIVLGIAVVIVLLLAYIFFAAPNLNPLYADGAMFWLVLLTAAVIGIAVLKFKNPIAEVKDGKGVSFDFNGFPLKWVVGILAALWGIYILVHLIFNPLFFWGSYRDQMKEPEVKEFTSEIQTVDLNQIPVVDKELAQTLADKKLGEKPSLGSQVVLGEPTIQTVDGKLVWVVPLHHSGFFKWLANMDGAAGYIVVSATDMKDVHYVDSYKIKIQPDSYFMDDLTRTARFKGGLFDGITDYSFELDDSGHPYWVVTTYKNTCGFSLPEADGVLLVDAQTGETKKYSVEEVPEWIDRVQPEDFIIEQINNKGQYVHGIFNFSNKDKYQASEGSAIIYNGENCYLVTGITSVGVDESTTGFMMVDMVTKEPVLYRIGGATESAAMKSAEGKVQDLGYDASFPIIMNIDGHPTYFMTLKDSARLVKKYTFVSVTDYMTVGIGDTTTQAYEDYKKVMANTQDTPLGGEEEAPAEEKTVTGTVSRINFTVQDGKTVYYLTLTETGTQMYMAPIDVSDTLTLTQSGDSVSLTYRVSEGQQTVEVVSFENSTMTSAS</sequence>
<protein>
    <recommendedName>
        <fullName evidence="4">Cell shape-determining protein</fullName>
    </recommendedName>
</protein>
<evidence type="ECO:0008006" key="4">
    <source>
        <dbReference type="Google" id="ProtNLM"/>
    </source>
</evidence>
<keyword evidence="3" id="KW-1185">Reference proteome</keyword>
<dbReference type="RefSeq" id="WP_204446441.1">
    <property type="nucleotide sequence ID" value="NZ_JACJKY010000009.1"/>
</dbReference>
<proteinExistence type="predicted"/>
<feature type="transmembrane region" description="Helical" evidence="1">
    <location>
        <begin position="38"/>
        <end position="56"/>
    </location>
</feature>
<keyword evidence="1" id="KW-0472">Membrane</keyword>
<comment type="caution">
    <text evidence="2">The sequence shown here is derived from an EMBL/GenBank/DDBJ whole genome shotgun (WGS) entry which is preliminary data.</text>
</comment>
<evidence type="ECO:0000313" key="3">
    <source>
        <dbReference type="Proteomes" id="UP000774750"/>
    </source>
</evidence>
<feature type="transmembrane region" description="Helical" evidence="1">
    <location>
        <begin position="77"/>
        <end position="99"/>
    </location>
</feature>
<organism evidence="2 3">
    <name type="scientific">Merdimmobilis hominis</name>
    <dbReference type="NCBI Taxonomy" id="2897707"/>
    <lineage>
        <taxon>Bacteria</taxon>
        <taxon>Bacillati</taxon>
        <taxon>Bacillota</taxon>
        <taxon>Clostridia</taxon>
        <taxon>Eubacteriales</taxon>
        <taxon>Oscillospiraceae</taxon>
        <taxon>Merdimmobilis</taxon>
    </lineage>
</organism>
<keyword evidence="1" id="KW-1133">Transmembrane helix</keyword>
<keyword evidence="1" id="KW-0812">Transmembrane</keyword>
<name>A0A938X6R5_9FIRM</name>
<reference evidence="2" key="2">
    <citation type="journal article" date="2021" name="Sci. Rep.">
        <title>The distribution of antibiotic resistance genes in chicken gut microbiota commensals.</title>
        <authorList>
            <person name="Juricova H."/>
            <person name="Matiasovicova J."/>
            <person name="Kubasova T."/>
            <person name="Cejkova D."/>
            <person name="Rychlik I."/>
        </authorList>
    </citation>
    <scope>NUCLEOTIDE SEQUENCE</scope>
    <source>
        <strain evidence="2">An559</strain>
    </source>
</reference>
<feature type="transmembrane region" description="Helical" evidence="1">
    <location>
        <begin position="7"/>
        <end position="26"/>
    </location>
</feature>